<evidence type="ECO:0000259" key="4">
    <source>
        <dbReference type="PROSITE" id="PS01124"/>
    </source>
</evidence>
<dbReference type="InterPro" id="IPR014710">
    <property type="entry name" value="RmlC-like_jellyroll"/>
</dbReference>
<dbReference type="InterPro" id="IPR037923">
    <property type="entry name" value="HTH-like"/>
</dbReference>
<dbReference type="Gene3D" id="1.10.10.60">
    <property type="entry name" value="Homeodomain-like"/>
    <property type="match status" value="2"/>
</dbReference>
<sequence length="291" mass="33945">MKPIQKTFDSKIVFPFYINYQDKKEPDHELPTHFHDWYEIVFVYSGKGTFFINNAFYDMEASNLFILPGNIIHHAIPNKENPVTSTAVFFHPLLVQDDAIRNSAFSYLQLFDESTRLNQFRYTLDSVQQEETIKALSGIHQETSDQKNGYQQAIQLQLKMMLLFFNRSILHQQKVETTKQTIPVWLKEVLTYLEESFTTEVNLQTLADHGDISPAHLSRVFKQMTGLNISEYITKKRIIKAKDLLLKTKENVATIAEACGFESLPHFYRTFKKKVGCSPAQYRRMEKQVEE</sequence>
<dbReference type="InterPro" id="IPR009057">
    <property type="entry name" value="Homeodomain-like_sf"/>
</dbReference>
<dbReference type="EMBL" id="JBHLTR010000078">
    <property type="protein sequence ID" value="MFC0561656.1"/>
    <property type="molecule type" value="Genomic_DNA"/>
</dbReference>
<dbReference type="Pfam" id="PF02311">
    <property type="entry name" value="AraC_binding"/>
    <property type="match status" value="1"/>
</dbReference>
<dbReference type="RefSeq" id="WP_273848093.1">
    <property type="nucleotide sequence ID" value="NZ_JAQQWT010000050.1"/>
</dbReference>
<protein>
    <submittedName>
        <fullName evidence="5">AraC family transcriptional regulator</fullName>
    </submittedName>
</protein>
<dbReference type="Gene3D" id="2.60.120.10">
    <property type="entry name" value="Jelly Rolls"/>
    <property type="match status" value="1"/>
</dbReference>
<dbReference type="InterPro" id="IPR020449">
    <property type="entry name" value="Tscrpt_reg_AraC-type_HTH"/>
</dbReference>
<dbReference type="PROSITE" id="PS00041">
    <property type="entry name" value="HTH_ARAC_FAMILY_1"/>
    <property type="match status" value="1"/>
</dbReference>
<reference evidence="5 6" key="1">
    <citation type="submission" date="2024-09" db="EMBL/GenBank/DDBJ databases">
        <authorList>
            <person name="Sun Q."/>
            <person name="Mori K."/>
        </authorList>
    </citation>
    <scope>NUCLEOTIDE SEQUENCE [LARGE SCALE GENOMIC DNA]</scope>
    <source>
        <strain evidence="5 6">NCAIM B.02301</strain>
    </source>
</reference>
<evidence type="ECO:0000256" key="1">
    <source>
        <dbReference type="ARBA" id="ARBA00023015"/>
    </source>
</evidence>
<dbReference type="InterPro" id="IPR003313">
    <property type="entry name" value="AraC-bd"/>
</dbReference>
<proteinExistence type="predicted"/>
<accession>A0ABV6NLN1</accession>
<evidence type="ECO:0000313" key="5">
    <source>
        <dbReference type="EMBL" id="MFC0561656.1"/>
    </source>
</evidence>
<keyword evidence="3" id="KW-0804">Transcription</keyword>
<keyword evidence="1" id="KW-0805">Transcription regulation</keyword>
<keyword evidence="6" id="KW-1185">Reference proteome</keyword>
<dbReference type="PANTHER" id="PTHR43280:SF28">
    <property type="entry name" value="HTH-TYPE TRANSCRIPTIONAL ACTIVATOR RHAS"/>
    <property type="match status" value="1"/>
</dbReference>
<evidence type="ECO:0000256" key="3">
    <source>
        <dbReference type="ARBA" id="ARBA00023163"/>
    </source>
</evidence>
<dbReference type="InterPro" id="IPR018062">
    <property type="entry name" value="HTH_AraC-typ_CS"/>
</dbReference>
<dbReference type="PANTHER" id="PTHR43280">
    <property type="entry name" value="ARAC-FAMILY TRANSCRIPTIONAL REGULATOR"/>
    <property type="match status" value="1"/>
</dbReference>
<dbReference type="InterPro" id="IPR018060">
    <property type="entry name" value="HTH_AraC"/>
</dbReference>
<dbReference type="Pfam" id="PF12833">
    <property type="entry name" value="HTH_18"/>
    <property type="match status" value="1"/>
</dbReference>
<organism evidence="5 6">
    <name type="scientific">Halalkalibacter alkalisediminis</name>
    <dbReference type="NCBI Taxonomy" id="935616"/>
    <lineage>
        <taxon>Bacteria</taxon>
        <taxon>Bacillati</taxon>
        <taxon>Bacillota</taxon>
        <taxon>Bacilli</taxon>
        <taxon>Bacillales</taxon>
        <taxon>Bacillaceae</taxon>
        <taxon>Halalkalibacter</taxon>
    </lineage>
</organism>
<dbReference type="SUPFAM" id="SSF51215">
    <property type="entry name" value="Regulatory protein AraC"/>
    <property type="match status" value="1"/>
</dbReference>
<dbReference type="SUPFAM" id="SSF46689">
    <property type="entry name" value="Homeodomain-like"/>
    <property type="match status" value="2"/>
</dbReference>
<dbReference type="SMART" id="SM00342">
    <property type="entry name" value="HTH_ARAC"/>
    <property type="match status" value="1"/>
</dbReference>
<comment type="caution">
    <text evidence="5">The sequence shown here is derived from an EMBL/GenBank/DDBJ whole genome shotgun (WGS) entry which is preliminary data.</text>
</comment>
<keyword evidence="2" id="KW-0238">DNA-binding</keyword>
<feature type="domain" description="HTH araC/xylS-type" evidence="4">
    <location>
        <begin position="187"/>
        <end position="285"/>
    </location>
</feature>
<dbReference type="PROSITE" id="PS01124">
    <property type="entry name" value="HTH_ARAC_FAMILY_2"/>
    <property type="match status" value="1"/>
</dbReference>
<gene>
    <name evidence="5" type="ORF">ACFFH4_22490</name>
</gene>
<name>A0ABV6NLN1_9BACI</name>
<evidence type="ECO:0000313" key="6">
    <source>
        <dbReference type="Proteomes" id="UP001589833"/>
    </source>
</evidence>
<evidence type="ECO:0000256" key="2">
    <source>
        <dbReference type="ARBA" id="ARBA00023125"/>
    </source>
</evidence>
<dbReference type="Proteomes" id="UP001589833">
    <property type="component" value="Unassembled WGS sequence"/>
</dbReference>
<dbReference type="PRINTS" id="PR00032">
    <property type="entry name" value="HTHARAC"/>
</dbReference>